<reference evidence="1" key="1">
    <citation type="submission" date="2014-11" db="EMBL/GenBank/DDBJ databases">
        <authorList>
            <person name="Amaro Gonzalez C."/>
        </authorList>
    </citation>
    <scope>NUCLEOTIDE SEQUENCE</scope>
</reference>
<accession>A0A0E9Q3H6</accession>
<name>A0A0E9Q3H6_ANGAN</name>
<dbReference type="AlphaFoldDB" id="A0A0E9Q3H6"/>
<reference evidence="1" key="2">
    <citation type="journal article" date="2015" name="Fish Shellfish Immunol.">
        <title>Early steps in the European eel (Anguilla anguilla)-Vibrio vulnificus interaction in the gills: Role of the RtxA13 toxin.</title>
        <authorList>
            <person name="Callol A."/>
            <person name="Pajuelo D."/>
            <person name="Ebbesson L."/>
            <person name="Teles M."/>
            <person name="MacKenzie S."/>
            <person name="Amaro C."/>
        </authorList>
    </citation>
    <scope>NUCLEOTIDE SEQUENCE</scope>
</reference>
<protein>
    <submittedName>
        <fullName evidence="1">Uncharacterized protein</fullName>
    </submittedName>
</protein>
<sequence>MFQRTESLCTYSVKNLERSVNSCYGPIWRTWKKSQVIIPQCSINLNK</sequence>
<organism evidence="1">
    <name type="scientific">Anguilla anguilla</name>
    <name type="common">European freshwater eel</name>
    <name type="synonym">Muraena anguilla</name>
    <dbReference type="NCBI Taxonomy" id="7936"/>
    <lineage>
        <taxon>Eukaryota</taxon>
        <taxon>Metazoa</taxon>
        <taxon>Chordata</taxon>
        <taxon>Craniata</taxon>
        <taxon>Vertebrata</taxon>
        <taxon>Euteleostomi</taxon>
        <taxon>Actinopterygii</taxon>
        <taxon>Neopterygii</taxon>
        <taxon>Teleostei</taxon>
        <taxon>Anguilliformes</taxon>
        <taxon>Anguillidae</taxon>
        <taxon>Anguilla</taxon>
    </lineage>
</organism>
<dbReference type="EMBL" id="GBXM01097141">
    <property type="protein sequence ID" value="JAH11436.1"/>
    <property type="molecule type" value="Transcribed_RNA"/>
</dbReference>
<proteinExistence type="predicted"/>
<evidence type="ECO:0000313" key="1">
    <source>
        <dbReference type="EMBL" id="JAH11436.1"/>
    </source>
</evidence>